<gene>
    <name evidence="1" type="ORF">RCOM_0820240</name>
</gene>
<protein>
    <submittedName>
        <fullName evidence="1">Uncharacterized protein</fullName>
    </submittedName>
</protein>
<name>B9SGU5_RICCO</name>
<keyword evidence="2" id="KW-1185">Reference proteome</keyword>
<organism evidence="1 2">
    <name type="scientific">Ricinus communis</name>
    <name type="common">Castor bean</name>
    <dbReference type="NCBI Taxonomy" id="3988"/>
    <lineage>
        <taxon>Eukaryota</taxon>
        <taxon>Viridiplantae</taxon>
        <taxon>Streptophyta</taxon>
        <taxon>Embryophyta</taxon>
        <taxon>Tracheophyta</taxon>
        <taxon>Spermatophyta</taxon>
        <taxon>Magnoliopsida</taxon>
        <taxon>eudicotyledons</taxon>
        <taxon>Gunneridae</taxon>
        <taxon>Pentapetalae</taxon>
        <taxon>rosids</taxon>
        <taxon>fabids</taxon>
        <taxon>Malpighiales</taxon>
        <taxon>Euphorbiaceae</taxon>
        <taxon>Acalyphoideae</taxon>
        <taxon>Acalypheae</taxon>
        <taxon>Ricinus</taxon>
    </lineage>
</organism>
<sequence length="53" mass="5835">MQVMLVGGGGELQARCTKLKSEGSKSEEIKVNANPGYSWVEMKNKVYRLNTSS</sequence>
<accession>B9SGU5</accession>
<evidence type="ECO:0000313" key="2">
    <source>
        <dbReference type="Proteomes" id="UP000008311"/>
    </source>
</evidence>
<dbReference type="EMBL" id="EQ973955">
    <property type="protein sequence ID" value="EEF37180.1"/>
    <property type="molecule type" value="Genomic_DNA"/>
</dbReference>
<dbReference type="AlphaFoldDB" id="B9SGU5"/>
<dbReference type="InParanoid" id="B9SGU5"/>
<reference evidence="2" key="1">
    <citation type="journal article" date="2010" name="Nat. Biotechnol.">
        <title>Draft genome sequence of the oilseed species Ricinus communis.</title>
        <authorList>
            <person name="Chan A.P."/>
            <person name="Crabtree J."/>
            <person name="Zhao Q."/>
            <person name="Lorenzi H."/>
            <person name="Orvis J."/>
            <person name="Puiu D."/>
            <person name="Melake-Berhan A."/>
            <person name="Jones K.M."/>
            <person name="Redman J."/>
            <person name="Chen G."/>
            <person name="Cahoon E.B."/>
            <person name="Gedil M."/>
            <person name="Stanke M."/>
            <person name="Haas B.J."/>
            <person name="Wortman J.R."/>
            <person name="Fraser-Liggett C.M."/>
            <person name="Ravel J."/>
            <person name="Rabinowicz P.D."/>
        </authorList>
    </citation>
    <scope>NUCLEOTIDE SEQUENCE [LARGE SCALE GENOMIC DNA]</scope>
    <source>
        <strain evidence="2">cv. Hale</strain>
    </source>
</reference>
<proteinExistence type="predicted"/>
<evidence type="ECO:0000313" key="1">
    <source>
        <dbReference type="EMBL" id="EEF37180.1"/>
    </source>
</evidence>
<dbReference type="Proteomes" id="UP000008311">
    <property type="component" value="Unassembled WGS sequence"/>
</dbReference>